<name>A0A8X6XJP9_9ARAC</name>
<reference evidence="2" key="1">
    <citation type="submission" date="2020-08" db="EMBL/GenBank/DDBJ databases">
        <title>Multicomponent nature underlies the extraordinary mechanical properties of spider dragline silk.</title>
        <authorList>
            <person name="Kono N."/>
            <person name="Nakamura H."/>
            <person name="Mori M."/>
            <person name="Yoshida Y."/>
            <person name="Ohtoshi R."/>
            <person name="Malay A.D."/>
            <person name="Moran D.A.P."/>
            <person name="Tomita M."/>
            <person name="Numata K."/>
            <person name="Arakawa K."/>
        </authorList>
    </citation>
    <scope>NUCLEOTIDE SEQUENCE</scope>
</reference>
<accession>A0A8X6XJP9</accession>
<gene>
    <name evidence="2" type="ORF">TNIN_250061</name>
</gene>
<dbReference type="Proteomes" id="UP000886998">
    <property type="component" value="Unassembled WGS sequence"/>
</dbReference>
<keyword evidence="3" id="KW-1185">Reference proteome</keyword>
<organism evidence="2 3">
    <name type="scientific">Trichonephila inaurata madagascariensis</name>
    <dbReference type="NCBI Taxonomy" id="2747483"/>
    <lineage>
        <taxon>Eukaryota</taxon>
        <taxon>Metazoa</taxon>
        <taxon>Ecdysozoa</taxon>
        <taxon>Arthropoda</taxon>
        <taxon>Chelicerata</taxon>
        <taxon>Arachnida</taxon>
        <taxon>Araneae</taxon>
        <taxon>Araneomorphae</taxon>
        <taxon>Entelegynae</taxon>
        <taxon>Araneoidea</taxon>
        <taxon>Nephilidae</taxon>
        <taxon>Trichonephila</taxon>
        <taxon>Trichonephila inaurata</taxon>
    </lineage>
</organism>
<feature type="non-terminal residue" evidence="2">
    <location>
        <position position="1"/>
    </location>
</feature>
<evidence type="ECO:0000313" key="3">
    <source>
        <dbReference type="Proteomes" id="UP000886998"/>
    </source>
</evidence>
<comment type="caution">
    <text evidence="2">The sequence shown here is derived from an EMBL/GenBank/DDBJ whole genome shotgun (WGS) entry which is preliminary data.</text>
</comment>
<dbReference type="AlphaFoldDB" id="A0A8X6XJP9"/>
<protein>
    <submittedName>
        <fullName evidence="2">Uncharacterized protein</fullName>
    </submittedName>
</protein>
<proteinExistence type="predicted"/>
<evidence type="ECO:0000256" key="1">
    <source>
        <dbReference type="SAM" id="MobiDB-lite"/>
    </source>
</evidence>
<sequence length="25" mass="3138">KSDRLKNSKTSDRKKRNREEFRLMN</sequence>
<dbReference type="EMBL" id="BMAV01009882">
    <property type="protein sequence ID" value="GFY54478.1"/>
    <property type="molecule type" value="Genomic_DNA"/>
</dbReference>
<feature type="region of interest" description="Disordered" evidence="1">
    <location>
        <begin position="1"/>
        <end position="25"/>
    </location>
</feature>
<evidence type="ECO:0000313" key="2">
    <source>
        <dbReference type="EMBL" id="GFY54478.1"/>
    </source>
</evidence>